<dbReference type="RefSeq" id="WP_173133620.1">
    <property type="nucleotide sequence ID" value="NZ_JABRWJ010000014.1"/>
</dbReference>
<name>A0ABX2ESX3_9BURK</name>
<sequence length="224" mass="24588">MQERQEAAGPWAMARRIGATLIARYDSRALRPPVTPDSATAHGLALSPHQEEVQRWVLAWCRQGIGEQPFALAVLASPPGIGTAALVEDLALRLDGTWLMLAAGGRWAQRLMRLRVKWDECSWWRSRGAEAPWDSGYLGDQPAALARLVRFEPRRPTLMVAPGLADASLRQAVQALSARQAAFAHPVRLLVVDTTLSAALAHWPVEGAAVSRSGRVCFHRLREP</sequence>
<keyword evidence="2" id="KW-1185">Reference proteome</keyword>
<organism evidence="1 2">
    <name type="scientific">Pseudaquabacterium terrae</name>
    <dbReference type="NCBI Taxonomy" id="2732868"/>
    <lineage>
        <taxon>Bacteria</taxon>
        <taxon>Pseudomonadati</taxon>
        <taxon>Pseudomonadota</taxon>
        <taxon>Betaproteobacteria</taxon>
        <taxon>Burkholderiales</taxon>
        <taxon>Sphaerotilaceae</taxon>
        <taxon>Pseudaquabacterium</taxon>
    </lineage>
</organism>
<evidence type="ECO:0000313" key="2">
    <source>
        <dbReference type="Proteomes" id="UP000737171"/>
    </source>
</evidence>
<protein>
    <submittedName>
        <fullName evidence="1">Uncharacterized protein</fullName>
    </submittedName>
</protein>
<proteinExistence type="predicted"/>
<gene>
    <name evidence="1" type="ORF">HLB44_32730</name>
</gene>
<dbReference type="EMBL" id="JABRWJ010000014">
    <property type="protein sequence ID" value="NRF71761.1"/>
    <property type="molecule type" value="Genomic_DNA"/>
</dbReference>
<comment type="caution">
    <text evidence="1">The sequence shown here is derived from an EMBL/GenBank/DDBJ whole genome shotgun (WGS) entry which is preliminary data.</text>
</comment>
<reference evidence="1 2" key="1">
    <citation type="submission" date="2020-05" db="EMBL/GenBank/DDBJ databases">
        <title>Aquincola sp. isolate from soil.</title>
        <authorList>
            <person name="Han J."/>
            <person name="Kim D.-U."/>
        </authorList>
    </citation>
    <scope>NUCLEOTIDE SEQUENCE [LARGE SCALE GENOMIC DNA]</scope>
    <source>
        <strain evidence="1 2">S2</strain>
    </source>
</reference>
<dbReference type="Proteomes" id="UP000737171">
    <property type="component" value="Unassembled WGS sequence"/>
</dbReference>
<evidence type="ECO:0000313" key="1">
    <source>
        <dbReference type="EMBL" id="NRF71761.1"/>
    </source>
</evidence>
<accession>A0ABX2ESX3</accession>